<dbReference type="AlphaFoldDB" id="A0A7H9HM11"/>
<accession>A0A7H9HM11</accession>
<dbReference type="Proteomes" id="UP000510647">
    <property type="component" value="Chromosome 1"/>
</dbReference>
<name>A0A7H9HM11_9SACH</name>
<organism evidence="1 2">
    <name type="scientific">Torulaspora globosa</name>
    <dbReference type="NCBI Taxonomy" id="48254"/>
    <lineage>
        <taxon>Eukaryota</taxon>
        <taxon>Fungi</taxon>
        <taxon>Dikarya</taxon>
        <taxon>Ascomycota</taxon>
        <taxon>Saccharomycotina</taxon>
        <taxon>Saccharomycetes</taxon>
        <taxon>Saccharomycetales</taxon>
        <taxon>Saccharomycetaceae</taxon>
        <taxon>Torulaspora</taxon>
    </lineage>
</organism>
<proteinExistence type="predicted"/>
<protein>
    <submittedName>
        <fullName evidence="1">Uncharacterized protein</fullName>
    </submittedName>
</protein>
<dbReference type="OrthoDB" id="4067856at2759"/>
<dbReference type="EMBL" id="CP059267">
    <property type="protein sequence ID" value="QLQ78231.1"/>
    <property type="molecule type" value="Genomic_DNA"/>
</dbReference>
<gene>
    <name evidence="1" type="ORF">HG537_0A04780</name>
</gene>
<sequence>MYQQIADFIKDEFTRQSNCEIDDLDGQVPLEVLNALKAALQKRNSERFKVTKHDALCKQVYELEREWRKRQIREVIELIGEIPRYAIGTEIRDKDHGVSIDKLIDDVLKLPNMAVAEEGHETPETDFKVLNEYTNLRNELIKKCNAIKLGESNLQEKEYQAKLINSLLDAIKESTTSDVSNYFEAYHKRVFTALQDSKYLLEDAIKSYESDSAKRAKLQQLMD</sequence>
<reference evidence="1 2" key="1">
    <citation type="submission" date="2020-06" db="EMBL/GenBank/DDBJ databases">
        <title>The yeast mating-type switching endonuclease HO is a domesticated member of an unorthodox homing genetic element family.</title>
        <authorList>
            <person name="Coughlan A.Y."/>
            <person name="Lombardi L."/>
            <person name="Braun-Galleani S."/>
            <person name="Martos A.R."/>
            <person name="Galeote V."/>
            <person name="Bigey F."/>
            <person name="Dequin S."/>
            <person name="Byrne K.P."/>
            <person name="Wolfe K.H."/>
        </authorList>
    </citation>
    <scope>NUCLEOTIDE SEQUENCE [LARGE SCALE GENOMIC DNA]</scope>
    <source>
        <strain evidence="1 2">CBS2947</strain>
    </source>
</reference>
<evidence type="ECO:0000313" key="2">
    <source>
        <dbReference type="Proteomes" id="UP000510647"/>
    </source>
</evidence>
<evidence type="ECO:0000313" key="1">
    <source>
        <dbReference type="EMBL" id="QLQ78231.1"/>
    </source>
</evidence>
<keyword evidence="2" id="KW-1185">Reference proteome</keyword>